<reference evidence="1" key="1">
    <citation type="journal article" date="2014" name="Int. J. Syst. Evol. Microbiol.">
        <title>Complete genome sequence of Corynebacterium casei LMG S-19264T (=DSM 44701T), isolated from a smear-ripened cheese.</title>
        <authorList>
            <consortium name="US DOE Joint Genome Institute (JGI-PGF)"/>
            <person name="Walter F."/>
            <person name="Albersmeier A."/>
            <person name="Kalinowski J."/>
            <person name="Ruckert C."/>
        </authorList>
    </citation>
    <scope>NUCLEOTIDE SEQUENCE</scope>
    <source>
        <strain evidence="1">CGMCC 1.12813</strain>
    </source>
</reference>
<dbReference type="InterPro" id="IPR036866">
    <property type="entry name" value="RibonucZ/Hydroxyglut_hydro"/>
</dbReference>
<dbReference type="RefSeq" id="WP_188509138.1">
    <property type="nucleotide sequence ID" value="NZ_BMGB01000001.1"/>
</dbReference>
<keyword evidence="2" id="KW-1185">Reference proteome</keyword>
<gene>
    <name evidence="1" type="ORF">GCM10010979_05090</name>
</gene>
<dbReference type="Gene3D" id="3.60.15.10">
    <property type="entry name" value="Ribonuclease Z/Hydroxyacylglutathione hydrolase-like"/>
    <property type="match status" value="1"/>
</dbReference>
<protein>
    <submittedName>
        <fullName evidence="1">Uncharacterized protein</fullName>
    </submittedName>
</protein>
<dbReference type="SUPFAM" id="SSF56281">
    <property type="entry name" value="Metallo-hydrolase/oxidoreductase"/>
    <property type="match status" value="1"/>
</dbReference>
<evidence type="ECO:0000313" key="2">
    <source>
        <dbReference type="Proteomes" id="UP000606922"/>
    </source>
</evidence>
<sequence>MNDLTAIVGPTPGPGHGECFIWTRGSDTAVVAVDAGGAASMGKHAGAHDPEILILSHDDSDHIRGAVELINTARSSLRELWIPAEWAILIKQIAETNQNALLPDNAITVSVGGLAASIAGQITTIAEGAGGNQLTPELLALAGTNLSSWAPSTFRPDRGFSIEEPPRKVGRWYGAKDLSEIVKRVRYRAKALIGILTAALANSVRIRFFSIDLALSSTSKTWETEGRPGTATLVNASEAPHALAVRIPPGLPYTYALTRLTVQNRRALCTLLWSNPSSPNGGTVIWSDTDGNWLDHSSPLGLDQVISTLSASSAPHHASANAAHNRVWTELSRASGKLIMISAGGQKGQSYRPEYDALKSRRCCTWCRPASTIYQEVKASSAAPGGMNLHNTCIGAH</sequence>
<dbReference type="Proteomes" id="UP000606922">
    <property type="component" value="Unassembled WGS sequence"/>
</dbReference>
<comment type="caution">
    <text evidence="1">The sequence shown here is derived from an EMBL/GenBank/DDBJ whole genome shotgun (WGS) entry which is preliminary data.</text>
</comment>
<proteinExistence type="predicted"/>
<organism evidence="1 2">
    <name type="scientific">Conyzicola nivalis</name>
    <dbReference type="NCBI Taxonomy" id="1477021"/>
    <lineage>
        <taxon>Bacteria</taxon>
        <taxon>Bacillati</taxon>
        <taxon>Actinomycetota</taxon>
        <taxon>Actinomycetes</taxon>
        <taxon>Micrococcales</taxon>
        <taxon>Microbacteriaceae</taxon>
        <taxon>Conyzicola</taxon>
    </lineage>
</organism>
<name>A0A916SCM8_9MICO</name>
<accession>A0A916SCM8</accession>
<dbReference type="AlphaFoldDB" id="A0A916SCM8"/>
<evidence type="ECO:0000313" key="1">
    <source>
        <dbReference type="EMBL" id="GGA93496.1"/>
    </source>
</evidence>
<reference evidence="1" key="2">
    <citation type="submission" date="2020-09" db="EMBL/GenBank/DDBJ databases">
        <authorList>
            <person name="Sun Q."/>
            <person name="Zhou Y."/>
        </authorList>
    </citation>
    <scope>NUCLEOTIDE SEQUENCE</scope>
    <source>
        <strain evidence="1">CGMCC 1.12813</strain>
    </source>
</reference>
<dbReference type="EMBL" id="BMGB01000001">
    <property type="protein sequence ID" value="GGA93496.1"/>
    <property type="molecule type" value="Genomic_DNA"/>
</dbReference>